<protein>
    <submittedName>
        <fullName evidence="8">Methyl-accepting chemotaxis protein</fullName>
    </submittedName>
</protein>
<dbReference type="InterPro" id="IPR004089">
    <property type="entry name" value="MCPsignal_dom"/>
</dbReference>
<dbReference type="AlphaFoldDB" id="A0A2W5DJL8"/>
<dbReference type="InterPro" id="IPR003660">
    <property type="entry name" value="HAMP_dom"/>
</dbReference>
<comment type="caution">
    <text evidence="8">The sequence shown here is derived from an EMBL/GenBank/DDBJ whole genome shotgun (WGS) entry which is preliminary data.</text>
</comment>
<dbReference type="GO" id="GO:0007165">
    <property type="term" value="P:signal transduction"/>
    <property type="evidence" value="ECO:0007669"/>
    <property type="project" value="UniProtKB-KW"/>
</dbReference>
<keyword evidence="5" id="KW-0472">Membrane</keyword>
<reference evidence="8 9" key="1">
    <citation type="submission" date="2017-08" db="EMBL/GenBank/DDBJ databases">
        <title>Infants hospitalized years apart are colonized by the same room-sourced microbial strains.</title>
        <authorList>
            <person name="Brooks B."/>
            <person name="Olm M.R."/>
            <person name="Firek B.A."/>
            <person name="Baker R."/>
            <person name="Thomas B.C."/>
            <person name="Morowitz M.J."/>
            <person name="Banfield J.F."/>
        </authorList>
    </citation>
    <scope>NUCLEOTIDE SEQUENCE [LARGE SCALE GENOMIC DNA]</scope>
    <source>
        <strain evidence="8">S2_012_000_R2_81</strain>
    </source>
</reference>
<dbReference type="GO" id="GO:0004888">
    <property type="term" value="F:transmembrane signaling receptor activity"/>
    <property type="evidence" value="ECO:0007669"/>
    <property type="project" value="InterPro"/>
</dbReference>
<evidence type="ECO:0000256" key="1">
    <source>
        <dbReference type="ARBA" id="ARBA00004370"/>
    </source>
</evidence>
<dbReference type="InterPro" id="IPR047347">
    <property type="entry name" value="YvaQ-like_sensor"/>
</dbReference>
<comment type="similarity">
    <text evidence="3">Belongs to the methyl-accepting chemotaxis (MCP) protein family.</text>
</comment>
<evidence type="ECO:0000256" key="5">
    <source>
        <dbReference type="SAM" id="Phobius"/>
    </source>
</evidence>
<keyword evidence="5" id="KW-1133">Transmembrane helix</keyword>
<dbReference type="GO" id="GO:0005886">
    <property type="term" value="C:plasma membrane"/>
    <property type="evidence" value="ECO:0007669"/>
    <property type="project" value="TreeGrafter"/>
</dbReference>
<dbReference type="SMART" id="SM00283">
    <property type="entry name" value="MA"/>
    <property type="match status" value="1"/>
</dbReference>
<feature type="domain" description="Methyl-accepting transducer" evidence="6">
    <location>
        <begin position="287"/>
        <end position="516"/>
    </location>
</feature>
<dbReference type="GO" id="GO:0006935">
    <property type="term" value="P:chemotaxis"/>
    <property type="evidence" value="ECO:0007669"/>
    <property type="project" value="InterPro"/>
</dbReference>
<comment type="subcellular location">
    <subcellularLocation>
        <location evidence="1">Membrane</location>
    </subcellularLocation>
</comment>
<dbReference type="PROSITE" id="PS50111">
    <property type="entry name" value="CHEMOTAXIS_TRANSDUC_2"/>
    <property type="match status" value="1"/>
</dbReference>
<evidence type="ECO:0000313" key="8">
    <source>
        <dbReference type="EMBL" id="PZP30958.1"/>
    </source>
</evidence>
<dbReference type="PROSITE" id="PS50885">
    <property type="entry name" value="HAMP"/>
    <property type="match status" value="1"/>
</dbReference>
<proteinExistence type="inferred from homology"/>
<evidence type="ECO:0000313" key="9">
    <source>
        <dbReference type="Proteomes" id="UP000249633"/>
    </source>
</evidence>
<dbReference type="CDD" id="cd06225">
    <property type="entry name" value="HAMP"/>
    <property type="match status" value="1"/>
</dbReference>
<dbReference type="SUPFAM" id="SSF58104">
    <property type="entry name" value="Methyl-accepting chemotaxis protein (MCP) signaling domain"/>
    <property type="match status" value="1"/>
</dbReference>
<evidence type="ECO:0000259" key="7">
    <source>
        <dbReference type="PROSITE" id="PS50885"/>
    </source>
</evidence>
<dbReference type="EMBL" id="QFOD01000012">
    <property type="protein sequence ID" value="PZP30958.1"/>
    <property type="molecule type" value="Genomic_DNA"/>
</dbReference>
<dbReference type="Gene3D" id="1.10.287.950">
    <property type="entry name" value="Methyl-accepting chemotaxis protein"/>
    <property type="match status" value="1"/>
</dbReference>
<dbReference type="SMART" id="SM00304">
    <property type="entry name" value="HAMP"/>
    <property type="match status" value="1"/>
</dbReference>
<organism evidence="8 9">
    <name type="scientific">Roseateles depolymerans</name>
    <dbReference type="NCBI Taxonomy" id="76731"/>
    <lineage>
        <taxon>Bacteria</taxon>
        <taxon>Pseudomonadati</taxon>
        <taxon>Pseudomonadota</taxon>
        <taxon>Betaproteobacteria</taxon>
        <taxon>Burkholderiales</taxon>
        <taxon>Sphaerotilaceae</taxon>
        <taxon>Roseateles</taxon>
    </lineage>
</organism>
<accession>A0A2W5DJL8</accession>
<dbReference type="InterPro" id="IPR004090">
    <property type="entry name" value="Chemotax_Me-accpt_rcpt"/>
</dbReference>
<evidence type="ECO:0000256" key="4">
    <source>
        <dbReference type="PROSITE-ProRule" id="PRU00284"/>
    </source>
</evidence>
<dbReference type="Proteomes" id="UP000249633">
    <property type="component" value="Unassembled WGS sequence"/>
</dbReference>
<feature type="transmembrane region" description="Helical" evidence="5">
    <location>
        <begin position="209"/>
        <end position="228"/>
    </location>
</feature>
<dbReference type="Pfam" id="PF00015">
    <property type="entry name" value="MCPsignal"/>
    <property type="match status" value="1"/>
</dbReference>
<dbReference type="Pfam" id="PF12729">
    <property type="entry name" value="4HB_MCP_1"/>
    <property type="match status" value="1"/>
</dbReference>
<dbReference type="PANTHER" id="PTHR43531">
    <property type="entry name" value="PROTEIN ICFG"/>
    <property type="match status" value="1"/>
</dbReference>
<keyword evidence="2" id="KW-0488">Methylation</keyword>
<keyword evidence="4" id="KW-0807">Transducer</keyword>
<evidence type="ECO:0000259" key="6">
    <source>
        <dbReference type="PROSITE" id="PS50111"/>
    </source>
</evidence>
<evidence type="ECO:0000256" key="3">
    <source>
        <dbReference type="ARBA" id="ARBA00029447"/>
    </source>
</evidence>
<dbReference type="InterPro" id="IPR024478">
    <property type="entry name" value="HlyB_4HB_MCP"/>
</dbReference>
<dbReference type="FunFam" id="1.10.287.950:FF:000001">
    <property type="entry name" value="Methyl-accepting chemotaxis sensory transducer"/>
    <property type="match status" value="1"/>
</dbReference>
<dbReference type="PRINTS" id="PR00260">
    <property type="entry name" value="CHEMTRNSDUCR"/>
</dbReference>
<sequence>MSSHNGPPAREFIHEVAMKLLNSLSIGSRLTAVFGALLAISALSTGFALYRLAEVSASLRQIDHERLPMVQRLVDMSDQVNAVARELRNALIFEDAQRVQTALADGEKQAREIAAGLEALKRLPAADDARQRLARLEQSYTAYMPLQSRFVALVKASHKEEAGQLLVGELRDAQLRYMADLDGLKDLQTGLVSRAASDGERSYTQAWQLLLALFGGLSVLVLVMARLITRSITRPLQQAVAIAETVARGDLSSRIEVDRSDEAGRLLQALQAMNHGLSSVVQTVRQTSEAIAAHSTQIAAGNADLSERTERQAVSLEQTAATMEQLTATVQHNAAAAARATALASSTAGVAVQGGRMMDEAVATMATIAGRSQRMADIVGLIDELAFQTNLLALNAAVEAARAGEQGRGFAVVAAEVRHLANRSGEAAQEIRRLIAEGADAVRDGGAVMAEAGATMQRIVGQVRQVSELIAEIAAASNEQSQGISQVGHVVLQLDDVTQQNASLVVQGATAVDDLRGRADELSRVVAVFRTAQA</sequence>
<dbReference type="Pfam" id="PF00672">
    <property type="entry name" value="HAMP"/>
    <property type="match status" value="1"/>
</dbReference>
<dbReference type="InterPro" id="IPR051310">
    <property type="entry name" value="MCP_chemotaxis"/>
</dbReference>
<feature type="transmembrane region" description="Helical" evidence="5">
    <location>
        <begin position="30"/>
        <end position="50"/>
    </location>
</feature>
<gene>
    <name evidence="8" type="ORF">DI603_13570</name>
</gene>
<feature type="domain" description="HAMP" evidence="7">
    <location>
        <begin position="230"/>
        <end position="282"/>
    </location>
</feature>
<evidence type="ECO:0000256" key="2">
    <source>
        <dbReference type="ARBA" id="ARBA00022481"/>
    </source>
</evidence>
<name>A0A2W5DJL8_9BURK</name>
<dbReference type="CDD" id="cd19411">
    <property type="entry name" value="MCP2201-like_sensor"/>
    <property type="match status" value="1"/>
</dbReference>
<keyword evidence="5" id="KW-0812">Transmembrane</keyword>
<dbReference type="PANTHER" id="PTHR43531:SF14">
    <property type="entry name" value="METHYL-ACCEPTING CHEMOTAXIS PROTEIN I-RELATED"/>
    <property type="match status" value="1"/>
</dbReference>